<evidence type="ECO:0000313" key="2">
    <source>
        <dbReference type="EMBL" id="SFT75124.1"/>
    </source>
</evidence>
<dbReference type="Proteomes" id="UP000236454">
    <property type="component" value="Unassembled WGS sequence"/>
</dbReference>
<feature type="coiled-coil region" evidence="1">
    <location>
        <begin position="113"/>
        <end position="164"/>
    </location>
</feature>
<proteinExistence type="predicted"/>
<protein>
    <submittedName>
        <fullName evidence="2">Uncharacterized protein</fullName>
    </submittedName>
</protein>
<dbReference type="RefSeq" id="WP_090249284.1">
    <property type="nucleotide sequence ID" value="NZ_FPAS01000003.1"/>
</dbReference>
<gene>
    <name evidence="2" type="ORF">SAMN05216474_2155</name>
</gene>
<dbReference type="EMBL" id="FPAS01000003">
    <property type="protein sequence ID" value="SFT75124.1"/>
    <property type="molecule type" value="Genomic_DNA"/>
</dbReference>
<dbReference type="AlphaFoldDB" id="A0A1I7AJT6"/>
<evidence type="ECO:0000313" key="3">
    <source>
        <dbReference type="Proteomes" id="UP000236454"/>
    </source>
</evidence>
<accession>A0A1I7AJT6</accession>
<sequence length="252" mass="29426">MEEIFENKNPKKTGKVFNEPYNIQRINRLKGIIKGIHEQGGCKFYSIFVDGEMVVAKNDNIELFDNYHQYMEPNTQQVEIRLHFGRSPNCNRHIFHTNQTALSGVPAKDVEQRIKEALEKQKMETEIDLLKKELKRKSKKLKQFKTLQAELDDKQIDIKDLIKQGMEIYGQFNANKSGAINPTVHGAPEVEVEVESEPETKADKHYQKMKNEYSEKELEKALKTWEIFTAYPELRKEFTELVNHKIKQNGEA</sequence>
<keyword evidence="3" id="KW-1185">Reference proteome</keyword>
<organism evidence="2 3">
    <name type="scientific">Lishizhenia tianjinensis</name>
    <dbReference type="NCBI Taxonomy" id="477690"/>
    <lineage>
        <taxon>Bacteria</taxon>
        <taxon>Pseudomonadati</taxon>
        <taxon>Bacteroidota</taxon>
        <taxon>Flavobacteriia</taxon>
        <taxon>Flavobacteriales</taxon>
        <taxon>Crocinitomicaceae</taxon>
        <taxon>Lishizhenia</taxon>
    </lineage>
</organism>
<reference evidence="2 3" key="1">
    <citation type="submission" date="2016-10" db="EMBL/GenBank/DDBJ databases">
        <authorList>
            <person name="de Groot N.N."/>
        </authorList>
    </citation>
    <scope>NUCLEOTIDE SEQUENCE [LARGE SCALE GENOMIC DNA]</scope>
    <source>
        <strain evidence="2 3">CGMCC 1.7005</strain>
    </source>
</reference>
<dbReference type="STRING" id="477690.SAMN05216474_2155"/>
<name>A0A1I7AJT6_9FLAO</name>
<keyword evidence="1" id="KW-0175">Coiled coil</keyword>
<evidence type="ECO:0000256" key="1">
    <source>
        <dbReference type="SAM" id="Coils"/>
    </source>
</evidence>